<evidence type="ECO:0000313" key="6">
    <source>
        <dbReference type="EMBL" id="PPB79838.1"/>
    </source>
</evidence>
<dbReference type="PANTHER" id="PTHR45527:SF1">
    <property type="entry name" value="FATTY ACID SYNTHASE"/>
    <property type="match status" value="1"/>
</dbReference>
<reference evidence="6 7" key="1">
    <citation type="submission" date="2018-01" db="EMBL/GenBank/DDBJ databases">
        <title>Genomic Encyclopedia of Type Strains, Phase III (KMG-III): the genomes of soil and plant-associated and newly described type strains.</title>
        <authorList>
            <person name="Whitman W."/>
        </authorList>
    </citation>
    <scope>NUCLEOTIDE SEQUENCE [LARGE SCALE GENOMIC DNA]</scope>
    <source>
        <strain evidence="6 7">HKI456</strain>
    </source>
</reference>
<dbReference type="InterPro" id="IPR023213">
    <property type="entry name" value="CAT-like_dom_sf"/>
</dbReference>
<evidence type="ECO:0000256" key="4">
    <source>
        <dbReference type="ARBA" id="ARBA00022553"/>
    </source>
</evidence>
<keyword evidence="3" id="KW-0596">Phosphopantetheine</keyword>
<dbReference type="Gene3D" id="1.10.1200.10">
    <property type="entry name" value="ACP-like"/>
    <property type="match status" value="1"/>
</dbReference>
<evidence type="ECO:0000256" key="2">
    <source>
        <dbReference type="ARBA" id="ARBA00006432"/>
    </source>
</evidence>
<dbReference type="InterPro" id="IPR001242">
    <property type="entry name" value="Condensation_dom"/>
</dbReference>
<dbReference type="GO" id="GO:0005829">
    <property type="term" value="C:cytosol"/>
    <property type="evidence" value="ECO:0007669"/>
    <property type="project" value="TreeGrafter"/>
</dbReference>
<accession>A0A2P5K6U0</accession>
<dbReference type="GO" id="GO:0031177">
    <property type="term" value="F:phosphopantetheine binding"/>
    <property type="evidence" value="ECO:0007669"/>
    <property type="project" value="InterPro"/>
</dbReference>
<dbReference type="GO" id="GO:0043041">
    <property type="term" value="P:amino acid activation for nonribosomal peptide biosynthetic process"/>
    <property type="evidence" value="ECO:0007669"/>
    <property type="project" value="TreeGrafter"/>
</dbReference>
<dbReference type="SUPFAM" id="SSF47336">
    <property type="entry name" value="ACP-like"/>
    <property type="match status" value="1"/>
</dbReference>
<dbReference type="Gene3D" id="2.30.38.10">
    <property type="entry name" value="Luciferase, Domain 3"/>
    <property type="match status" value="1"/>
</dbReference>
<protein>
    <submittedName>
        <fullName evidence="6">Amino acid adenylation domain-containing protein</fullName>
    </submittedName>
</protein>
<dbReference type="PROSITE" id="PS00012">
    <property type="entry name" value="PHOSPHOPANTETHEINE"/>
    <property type="match status" value="1"/>
</dbReference>
<dbReference type="FunFam" id="2.30.38.10:FF:000001">
    <property type="entry name" value="Non-ribosomal peptide synthetase PvdI"/>
    <property type="match status" value="1"/>
</dbReference>
<feature type="non-terminal residue" evidence="6">
    <location>
        <position position="515"/>
    </location>
</feature>
<evidence type="ECO:0000256" key="1">
    <source>
        <dbReference type="ARBA" id="ARBA00001957"/>
    </source>
</evidence>
<dbReference type="SMART" id="SM00823">
    <property type="entry name" value="PKS_PP"/>
    <property type="match status" value="1"/>
</dbReference>
<dbReference type="EMBL" id="PRDW01000058">
    <property type="protein sequence ID" value="PPB79838.1"/>
    <property type="molecule type" value="Genomic_DNA"/>
</dbReference>
<evidence type="ECO:0000259" key="5">
    <source>
        <dbReference type="PROSITE" id="PS50075"/>
    </source>
</evidence>
<dbReference type="InterPro" id="IPR025110">
    <property type="entry name" value="AMP-bd_C"/>
</dbReference>
<dbReference type="Pfam" id="PF00501">
    <property type="entry name" value="AMP-binding"/>
    <property type="match status" value="1"/>
</dbReference>
<dbReference type="GO" id="GO:0003824">
    <property type="term" value="F:catalytic activity"/>
    <property type="evidence" value="ECO:0007669"/>
    <property type="project" value="InterPro"/>
</dbReference>
<feature type="domain" description="Carrier" evidence="5">
    <location>
        <begin position="309"/>
        <end position="384"/>
    </location>
</feature>
<evidence type="ECO:0000256" key="3">
    <source>
        <dbReference type="ARBA" id="ARBA00022450"/>
    </source>
</evidence>
<dbReference type="Gene3D" id="3.30.559.10">
    <property type="entry name" value="Chloramphenicol acetyltransferase-like domain"/>
    <property type="match status" value="1"/>
</dbReference>
<dbReference type="PANTHER" id="PTHR45527">
    <property type="entry name" value="NONRIBOSOMAL PEPTIDE SYNTHETASE"/>
    <property type="match status" value="1"/>
</dbReference>
<keyword evidence="4" id="KW-0597">Phosphoprotein</keyword>
<keyword evidence="7" id="KW-1185">Reference proteome</keyword>
<dbReference type="OrthoDB" id="9154499at2"/>
<dbReference type="InterPro" id="IPR009081">
    <property type="entry name" value="PP-bd_ACP"/>
</dbReference>
<dbReference type="FunFam" id="1.10.1200.10:FF:000005">
    <property type="entry name" value="Nonribosomal peptide synthetase 1"/>
    <property type="match status" value="1"/>
</dbReference>
<dbReference type="Pfam" id="PF00550">
    <property type="entry name" value="PP-binding"/>
    <property type="match status" value="1"/>
</dbReference>
<comment type="caution">
    <text evidence="6">The sequence shown here is derived from an EMBL/GenBank/DDBJ whole genome shotgun (WGS) entry which is preliminary data.</text>
</comment>
<dbReference type="SUPFAM" id="SSF56801">
    <property type="entry name" value="Acetyl-CoA synthetase-like"/>
    <property type="match status" value="1"/>
</dbReference>
<gene>
    <name evidence="6" type="ORF">B0O95_1581</name>
</gene>
<dbReference type="FunFam" id="3.30.300.30:FF:000010">
    <property type="entry name" value="Enterobactin synthetase component F"/>
    <property type="match status" value="1"/>
</dbReference>
<dbReference type="InterPro" id="IPR045851">
    <property type="entry name" value="AMP-bd_C_sf"/>
</dbReference>
<dbReference type="InterPro" id="IPR000873">
    <property type="entry name" value="AMP-dep_synth/lig_dom"/>
</dbReference>
<dbReference type="InterPro" id="IPR020806">
    <property type="entry name" value="PKS_PP-bd"/>
</dbReference>
<dbReference type="Pfam" id="PF13193">
    <property type="entry name" value="AMP-binding_C"/>
    <property type="match status" value="1"/>
</dbReference>
<proteinExistence type="inferred from homology"/>
<dbReference type="Gene3D" id="3.40.50.980">
    <property type="match status" value="1"/>
</dbReference>
<dbReference type="PROSITE" id="PS50075">
    <property type="entry name" value="CARRIER"/>
    <property type="match status" value="1"/>
</dbReference>
<evidence type="ECO:0000313" key="7">
    <source>
        <dbReference type="Proteomes" id="UP000243096"/>
    </source>
</evidence>
<sequence>TYELWTPLLSGGQVVIAPPGRLDAQTLQETIKRQQVSALLLSAGLFRLMVEDDLSYLAGVRQLIVGGDVVSPSAVQRVLECCPAIDLVNAYGPTEITVIATLYSMQAPFAARASIPIGTPLDNAQVYVLDAGLRPVPVGVPGELYVAGTGIARGYLDRPGLTAERFVANPFGCTGTRMYRTGDLARWRADGTLDFMGRADQQVKIRGFRIELGEIETALCHHPSVAQAAVIVREERPGYKQLIAYVVANSQQLGELEPAELRQYLAQQLPDYMVPAAVVLLDALPLTPNGKLDQKALPAPELVSDHYRAPRTPQEQTLAELFAEVLGLPRVGIDDSFFDLGGHSLLAMRLVSRLRTTLGVEIAVRTLFETSTVAGLAQRLGQGAAVRPPLCPQPRSEKLPLSFAQRRLWFIHQFEGPSATYNIPLPLRLSGALDTDALQAALNDLLARHESLRTVFAETDGVAAQDILTVEAASCTLEIIDVTDETLPQALERAAAYCFDLSSEVPLRAWLFRLN</sequence>
<dbReference type="Proteomes" id="UP000243096">
    <property type="component" value="Unassembled WGS sequence"/>
</dbReference>
<dbReference type="AlphaFoldDB" id="A0A2P5K6U0"/>
<dbReference type="InterPro" id="IPR036736">
    <property type="entry name" value="ACP-like_sf"/>
</dbReference>
<dbReference type="GO" id="GO:0044550">
    <property type="term" value="P:secondary metabolite biosynthetic process"/>
    <property type="evidence" value="ECO:0007669"/>
    <property type="project" value="TreeGrafter"/>
</dbReference>
<comment type="cofactor">
    <cofactor evidence="1">
        <name>pantetheine 4'-phosphate</name>
        <dbReference type="ChEBI" id="CHEBI:47942"/>
    </cofactor>
</comment>
<dbReference type="Pfam" id="PF00668">
    <property type="entry name" value="Condensation"/>
    <property type="match status" value="1"/>
</dbReference>
<name>A0A2P5K6U0_9BURK</name>
<dbReference type="InterPro" id="IPR006162">
    <property type="entry name" value="Ppantetheine_attach_site"/>
</dbReference>
<comment type="similarity">
    <text evidence="2">Belongs to the ATP-dependent AMP-binding enzyme family.</text>
</comment>
<dbReference type="Gene3D" id="3.30.300.30">
    <property type="match status" value="1"/>
</dbReference>
<feature type="non-terminal residue" evidence="6">
    <location>
        <position position="1"/>
    </location>
</feature>
<organism evidence="6 7">
    <name type="scientific">Mycetohabitans endofungorum</name>
    <dbReference type="NCBI Taxonomy" id="417203"/>
    <lineage>
        <taxon>Bacteria</taxon>
        <taxon>Pseudomonadati</taxon>
        <taxon>Pseudomonadota</taxon>
        <taxon>Betaproteobacteria</taxon>
        <taxon>Burkholderiales</taxon>
        <taxon>Burkholderiaceae</taxon>
        <taxon>Mycetohabitans</taxon>
    </lineage>
</organism>
<dbReference type="SUPFAM" id="SSF52777">
    <property type="entry name" value="CoA-dependent acyltransferases"/>
    <property type="match status" value="1"/>
</dbReference>